<accession>A0A0W0SNU6</accession>
<dbReference type="EMBL" id="LNXV01000008">
    <property type="protein sequence ID" value="KTC85055.1"/>
    <property type="molecule type" value="Genomic_DNA"/>
</dbReference>
<sequence>MIWQNQIMHPIIETSHLILRAPQKGDEFSLNQAIQESLSALSRWMPWAQDPSLEMTKAFIDNNVEVWGTNKQKEMPFIVLLKEENRIIGASGYNDQSDSFVPFYEIGYWLHSDYTGRGFATELTIALTHYAFEQLKAIRVQICCQAENLRSLRVIEKCGYQFEAKLHKQCLDLATKKPADRLVFACFDTSKLPRIFLRYRKAL</sequence>
<comment type="similarity">
    <text evidence="3">Belongs to the acetyltransferase family. RimJ subfamily.</text>
</comment>
<dbReference type="STRING" id="29422.Lbru_1270"/>
<dbReference type="GO" id="GO:0016747">
    <property type="term" value="F:acyltransferase activity, transferring groups other than amino-acyl groups"/>
    <property type="evidence" value="ECO:0007669"/>
    <property type="project" value="InterPro"/>
</dbReference>
<name>A0A0W0SNU6_9GAMM</name>
<dbReference type="InterPro" id="IPR000182">
    <property type="entry name" value="GNAT_dom"/>
</dbReference>
<keyword evidence="6" id="KW-1185">Reference proteome</keyword>
<keyword evidence="1 5" id="KW-0808">Transferase</keyword>
<feature type="domain" description="N-acetyltransferase" evidence="4">
    <location>
        <begin position="28"/>
        <end position="180"/>
    </location>
</feature>
<dbReference type="Pfam" id="PF13302">
    <property type="entry name" value="Acetyltransf_3"/>
    <property type="match status" value="1"/>
</dbReference>
<dbReference type="Proteomes" id="UP000054742">
    <property type="component" value="Unassembled WGS sequence"/>
</dbReference>
<dbReference type="OrthoDB" id="9784707at2"/>
<dbReference type="InterPro" id="IPR051531">
    <property type="entry name" value="N-acetyltransferase"/>
</dbReference>
<dbReference type="Gene3D" id="3.40.630.30">
    <property type="match status" value="1"/>
</dbReference>
<evidence type="ECO:0000256" key="3">
    <source>
        <dbReference type="ARBA" id="ARBA00038502"/>
    </source>
</evidence>
<evidence type="ECO:0000256" key="2">
    <source>
        <dbReference type="ARBA" id="ARBA00023315"/>
    </source>
</evidence>
<dbReference type="PANTHER" id="PTHR43792">
    <property type="entry name" value="GNAT FAMILY, PUTATIVE (AFU_ORTHOLOGUE AFUA_3G00765)-RELATED-RELATED"/>
    <property type="match status" value="1"/>
</dbReference>
<dbReference type="PATRIC" id="fig|29422.6.peg.1345"/>
<gene>
    <name evidence="5" type="ORF">Lbru_1270</name>
</gene>
<reference evidence="5 6" key="1">
    <citation type="submission" date="2015-11" db="EMBL/GenBank/DDBJ databases">
        <title>Genomic analysis of 38 Legionella species identifies large and diverse effector repertoires.</title>
        <authorList>
            <person name="Burstein D."/>
            <person name="Amaro F."/>
            <person name="Zusman T."/>
            <person name="Lifshitz Z."/>
            <person name="Cohen O."/>
            <person name="Gilbert J.A."/>
            <person name="Pupko T."/>
            <person name="Shuman H.A."/>
            <person name="Segal G."/>
        </authorList>
    </citation>
    <scope>NUCLEOTIDE SEQUENCE [LARGE SCALE GENOMIC DNA]</scope>
    <source>
        <strain evidence="5 6">ATCC 43878</strain>
    </source>
</reference>
<dbReference type="SUPFAM" id="SSF55729">
    <property type="entry name" value="Acyl-CoA N-acyltransferases (Nat)"/>
    <property type="match status" value="1"/>
</dbReference>
<comment type="caution">
    <text evidence="5">The sequence shown here is derived from an EMBL/GenBank/DDBJ whole genome shotgun (WGS) entry which is preliminary data.</text>
</comment>
<evidence type="ECO:0000256" key="1">
    <source>
        <dbReference type="ARBA" id="ARBA00022679"/>
    </source>
</evidence>
<evidence type="ECO:0000313" key="6">
    <source>
        <dbReference type="Proteomes" id="UP000054742"/>
    </source>
</evidence>
<evidence type="ECO:0000313" key="5">
    <source>
        <dbReference type="EMBL" id="KTC85055.1"/>
    </source>
</evidence>
<keyword evidence="2" id="KW-0012">Acyltransferase</keyword>
<dbReference type="PANTHER" id="PTHR43792:SF8">
    <property type="entry name" value="[RIBOSOMAL PROTEIN US5]-ALANINE N-ACETYLTRANSFERASE"/>
    <property type="match status" value="1"/>
</dbReference>
<dbReference type="RefSeq" id="WP_058441339.1">
    <property type="nucleotide sequence ID" value="NZ_CAAAHU010000006.1"/>
</dbReference>
<organism evidence="5 6">
    <name type="scientific">Legionella brunensis</name>
    <dbReference type="NCBI Taxonomy" id="29422"/>
    <lineage>
        <taxon>Bacteria</taxon>
        <taxon>Pseudomonadati</taxon>
        <taxon>Pseudomonadota</taxon>
        <taxon>Gammaproteobacteria</taxon>
        <taxon>Legionellales</taxon>
        <taxon>Legionellaceae</taxon>
        <taxon>Legionella</taxon>
    </lineage>
</organism>
<protein>
    <submittedName>
        <fullName evidence="5">Putative N-acetyltransferase</fullName>
    </submittedName>
</protein>
<dbReference type="PROSITE" id="PS51186">
    <property type="entry name" value="GNAT"/>
    <property type="match status" value="1"/>
</dbReference>
<dbReference type="AlphaFoldDB" id="A0A0W0SNU6"/>
<evidence type="ECO:0000259" key="4">
    <source>
        <dbReference type="PROSITE" id="PS51186"/>
    </source>
</evidence>
<dbReference type="InterPro" id="IPR016181">
    <property type="entry name" value="Acyl_CoA_acyltransferase"/>
</dbReference>
<proteinExistence type="inferred from homology"/>